<dbReference type="EC" id="3.2.1.58" evidence="10"/>
<evidence type="ECO:0000256" key="13">
    <source>
        <dbReference type="SAM" id="SignalP"/>
    </source>
</evidence>
<dbReference type="GO" id="GO:0005975">
    <property type="term" value="P:carbohydrate metabolic process"/>
    <property type="evidence" value="ECO:0007669"/>
    <property type="project" value="InterPro"/>
</dbReference>
<name>S3BYH8_OPHP1</name>
<reference evidence="14 15" key="1">
    <citation type="journal article" date="2013" name="BMC Genomics">
        <title>The genome and transcriptome of the pine saprophyte Ophiostoma piceae, and a comparison with the bark beetle-associated pine pathogen Grosmannia clavigera.</title>
        <authorList>
            <person name="Haridas S."/>
            <person name="Wang Y."/>
            <person name="Lim L."/>
            <person name="Massoumi Alamouti S."/>
            <person name="Jackman S."/>
            <person name="Docking R."/>
            <person name="Robertson G."/>
            <person name="Birol I."/>
            <person name="Bohlmann J."/>
            <person name="Breuil C."/>
        </authorList>
    </citation>
    <scope>NUCLEOTIDE SEQUENCE [LARGE SCALE GENOMIC DNA]</scope>
    <source>
        <strain evidence="14 15">UAMH 11346</strain>
    </source>
</reference>
<comment type="similarity">
    <text evidence="2 12">Belongs to the glycosyl hydrolase 17 family.</text>
</comment>
<dbReference type="HOGENOM" id="CLU_028820_2_0_1"/>
<evidence type="ECO:0000256" key="4">
    <source>
        <dbReference type="ARBA" id="ARBA00022525"/>
    </source>
</evidence>
<keyword evidence="5 13" id="KW-0732">Signal</keyword>
<feature type="signal peptide" evidence="13">
    <location>
        <begin position="1"/>
        <end position="18"/>
    </location>
</feature>
<dbReference type="PANTHER" id="PTHR16631">
    <property type="entry name" value="GLUCAN 1,3-BETA-GLUCOSIDASE"/>
    <property type="match status" value="1"/>
</dbReference>
<dbReference type="GO" id="GO:0004338">
    <property type="term" value="F:glucan exo-1,3-beta-glucosidase activity"/>
    <property type="evidence" value="ECO:0007669"/>
    <property type="project" value="UniProtKB-EC"/>
</dbReference>
<evidence type="ECO:0000256" key="6">
    <source>
        <dbReference type="ARBA" id="ARBA00022801"/>
    </source>
</evidence>
<comment type="catalytic activity">
    <reaction evidence="9">
        <text>Successive hydrolysis of beta-D-glucose units from the non-reducing ends of (1-&gt;3)-beta-D-glucans, releasing alpha-glucose.</text>
        <dbReference type="EC" id="3.2.1.58"/>
    </reaction>
</comment>
<keyword evidence="15" id="KW-1185">Reference proteome</keyword>
<evidence type="ECO:0000256" key="9">
    <source>
        <dbReference type="ARBA" id="ARBA00036824"/>
    </source>
</evidence>
<dbReference type="STRING" id="1262450.S3BYH8"/>
<dbReference type="InterPro" id="IPR050732">
    <property type="entry name" value="Beta-glucan_modifiers"/>
</dbReference>
<evidence type="ECO:0000256" key="7">
    <source>
        <dbReference type="ARBA" id="ARBA00023180"/>
    </source>
</evidence>
<evidence type="ECO:0000256" key="5">
    <source>
        <dbReference type="ARBA" id="ARBA00022729"/>
    </source>
</evidence>
<dbReference type="GO" id="GO:0071555">
    <property type="term" value="P:cell wall organization"/>
    <property type="evidence" value="ECO:0007669"/>
    <property type="project" value="TreeGrafter"/>
</dbReference>
<dbReference type="AlphaFoldDB" id="S3BYH8"/>
<sequence>MRSSLALIFASVISSAAAAGSLGFALGDKRSDGSCKGQDDYEADFKALSAQTDARIVRTYAAAECNSSMNVLPAAKATGFQVVLGVWPDSDESFALDKAALIKYAPKYKDQVYAITVGSESMYRGTFTGTELLSRIQEIKKAVPGFKIGTADSWNKFQDGTADAVIKGGVDIILCNAFSYWQGQAISNATGSFFDDIKQAFGHIQAISGSNDAIEMWVGETGWTTAGNKYGDAVPSVSNAATFFKQGVCGLIEWGFNVFFFEAFDEPWKPVATGQDGTVADETHWGAMTVDRKAKYAIKC</sequence>
<evidence type="ECO:0000256" key="8">
    <source>
        <dbReference type="ARBA" id="ARBA00023295"/>
    </source>
</evidence>
<keyword evidence="4" id="KW-0964">Secreted</keyword>
<dbReference type="Proteomes" id="UP000016923">
    <property type="component" value="Unassembled WGS sequence"/>
</dbReference>
<evidence type="ECO:0000256" key="1">
    <source>
        <dbReference type="ARBA" id="ARBA00004191"/>
    </source>
</evidence>
<evidence type="ECO:0000256" key="11">
    <source>
        <dbReference type="ARBA" id="ARBA00041761"/>
    </source>
</evidence>
<protein>
    <recommendedName>
        <fullName evidence="10">glucan 1,3-beta-glucosidase</fullName>
        <ecNumber evidence="10">3.2.1.58</ecNumber>
    </recommendedName>
    <alternativeName>
        <fullName evidence="11">Exo-1,3-beta-glucanase</fullName>
    </alternativeName>
</protein>
<keyword evidence="3" id="KW-0134">Cell wall</keyword>
<feature type="chain" id="PRO_5004506629" description="glucan 1,3-beta-glucosidase" evidence="13">
    <location>
        <begin position="19"/>
        <end position="300"/>
    </location>
</feature>
<evidence type="ECO:0000256" key="10">
    <source>
        <dbReference type="ARBA" id="ARBA00038929"/>
    </source>
</evidence>
<dbReference type="GO" id="GO:0009986">
    <property type="term" value="C:cell surface"/>
    <property type="evidence" value="ECO:0007669"/>
    <property type="project" value="TreeGrafter"/>
</dbReference>
<dbReference type="Gene3D" id="3.20.20.80">
    <property type="entry name" value="Glycosidases"/>
    <property type="match status" value="1"/>
</dbReference>
<organism evidence="14 15">
    <name type="scientific">Ophiostoma piceae (strain UAMH 11346)</name>
    <name type="common">Sap stain fungus</name>
    <dbReference type="NCBI Taxonomy" id="1262450"/>
    <lineage>
        <taxon>Eukaryota</taxon>
        <taxon>Fungi</taxon>
        <taxon>Dikarya</taxon>
        <taxon>Ascomycota</taxon>
        <taxon>Pezizomycotina</taxon>
        <taxon>Sordariomycetes</taxon>
        <taxon>Sordariomycetidae</taxon>
        <taxon>Ophiostomatales</taxon>
        <taxon>Ophiostomataceae</taxon>
        <taxon>Ophiostoma</taxon>
    </lineage>
</organism>
<dbReference type="GO" id="GO:0042973">
    <property type="term" value="F:glucan endo-1,3-beta-D-glucosidase activity"/>
    <property type="evidence" value="ECO:0007669"/>
    <property type="project" value="TreeGrafter"/>
</dbReference>
<dbReference type="GO" id="GO:0005576">
    <property type="term" value="C:extracellular region"/>
    <property type="evidence" value="ECO:0007669"/>
    <property type="project" value="TreeGrafter"/>
</dbReference>
<keyword evidence="6" id="KW-0378">Hydrolase</keyword>
<comment type="subcellular location">
    <subcellularLocation>
        <location evidence="1">Secreted</location>
        <location evidence="1">Cell wall</location>
    </subcellularLocation>
</comment>
<dbReference type="InterPro" id="IPR017853">
    <property type="entry name" value="GH"/>
</dbReference>
<evidence type="ECO:0000256" key="3">
    <source>
        <dbReference type="ARBA" id="ARBA00022512"/>
    </source>
</evidence>
<dbReference type="PANTHER" id="PTHR16631:SF26">
    <property type="entry name" value="GLUCAN 1,3-BETA-GLUCOSIDASE"/>
    <property type="match status" value="1"/>
</dbReference>
<dbReference type="OMA" id="EGICAMR"/>
<evidence type="ECO:0000313" key="15">
    <source>
        <dbReference type="Proteomes" id="UP000016923"/>
    </source>
</evidence>
<dbReference type="SUPFAM" id="SSF51445">
    <property type="entry name" value="(Trans)glycosidases"/>
    <property type="match status" value="1"/>
</dbReference>
<dbReference type="Pfam" id="PF00332">
    <property type="entry name" value="Glyco_hydro_17"/>
    <property type="match status" value="1"/>
</dbReference>
<dbReference type="InterPro" id="IPR000490">
    <property type="entry name" value="Glyco_hydro_17"/>
</dbReference>
<keyword evidence="8" id="KW-0326">Glycosidase</keyword>
<accession>S3BYH8</accession>
<dbReference type="OrthoDB" id="1293114at2759"/>
<keyword evidence="7" id="KW-0325">Glycoprotein</keyword>
<proteinExistence type="inferred from homology"/>
<evidence type="ECO:0000256" key="2">
    <source>
        <dbReference type="ARBA" id="ARBA00008773"/>
    </source>
</evidence>
<dbReference type="EMBL" id="KE148160">
    <property type="protein sequence ID" value="EPE04541.1"/>
    <property type="molecule type" value="Genomic_DNA"/>
</dbReference>
<dbReference type="VEuPathDB" id="FungiDB:F503_03603"/>
<gene>
    <name evidence="14" type="ORF">F503_03603</name>
</gene>
<evidence type="ECO:0000313" key="14">
    <source>
        <dbReference type="EMBL" id="EPE04541.1"/>
    </source>
</evidence>
<dbReference type="eggNOG" id="ENOG502QQE6">
    <property type="taxonomic scope" value="Eukaryota"/>
</dbReference>
<dbReference type="GO" id="GO:0009277">
    <property type="term" value="C:fungal-type cell wall"/>
    <property type="evidence" value="ECO:0007669"/>
    <property type="project" value="TreeGrafter"/>
</dbReference>
<evidence type="ECO:0000256" key="12">
    <source>
        <dbReference type="RuleBase" id="RU004335"/>
    </source>
</evidence>